<evidence type="ECO:0000313" key="1">
    <source>
        <dbReference type="EMBL" id="SHL19980.1"/>
    </source>
</evidence>
<dbReference type="STRING" id="1121322.SAMN02745136_04332"/>
<organism evidence="1 2">
    <name type="scientific">Anaerocolumna jejuensis DSM 15929</name>
    <dbReference type="NCBI Taxonomy" id="1121322"/>
    <lineage>
        <taxon>Bacteria</taxon>
        <taxon>Bacillati</taxon>
        <taxon>Bacillota</taxon>
        <taxon>Clostridia</taxon>
        <taxon>Lachnospirales</taxon>
        <taxon>Lachnospiraceae</taxon>
        <taxon>Anaerocolumna</taxon>
    </lineage>
</organism>
<accession>A0A1M6YPA4</accession>
<reference evidence="1 2" key="1">
    <citation type="submission" date="2016-11" db="EMBL/GenBank/DDBJ databases">
        <authorList>
            <person name="Jaros S."/>
            <person name="Januszkiewicz K."/>
            <person name="Wedrychowicz H."/>
        </authorList>
    </citation>
    <scope>NUCLEOTIDE SEQUENCE [LARGE SCALE GENOMIC DNA]</scope>
    <source>
        <strain evidence="1 2">DSM 15929</strain>
    </source>
</reference>
<dbReference type="AlphaFoldDB" id="A0A1M6YPA4"/>
<proteinExistence type="predicted"/>
<sequence length="41" mass="4832">MGIKWIYNVIICKLPKFWLTNQLKNTAFNAYAVFLIPSRSK</sequence>
<dbReference type="EMBL" id="FRAC01000026">
    <property type="protein sequence ID" value="SHL19980.1"/>
    <property type="molecule type" value="Genomic_DNA"/>
</dbReference>
<protein>
    <submittedName>
        <fullName evidence="1">Uncharacterized protein</fullName>
    </submittedName>
</protein>
<dbReference type="Proteomes" id="UP000184386">
    <property type="component" value="Unassembled WGS sequence"/>
</dbReference>
<keyword evidence="2" id="KW-1185">Reference proteome</keyword>
<gene>
    <name evidence="1" type="ORF">SAMN02745136_04332</name>
</gene>
<name>A0A1M6YPA4_9FIRM</name>
<evidence type="ECO:0000313" key="2">
    <source>
        <dbReference type="Proteomes" id="UP000184386"/>
    </source>
</evidence>